<evidence type="ECO:0000313" key="2">
    <source>
        <dbReference type="Proteomes" id="UP000235672"/>
    </source>
</evidence>
<organism evidence="1 2">
    <name type="scientific">Hyaloscypha hepaticicola</name>
    <dbReference type="NCBI Taxonomy" id="2082293"/>
    <lineage>
        <taxon>Eukaryota</taxon>
        <taxon>Fungi</taxon>
        <taxon>Dikarya</taxon>
        <taxon>Ascomycota</taxon>
        <taxon>Pezizomycotina</taxon>
        <taxon>Leotiomycetes</taxon>
        <taxon>Helotiales</taxon>
        <taxon>Hyaloscyphaceae</taxon>
        <taxon>Hyaloscypha</taxon>
    </lineage>
</organism>
<dbReference type="EMBL" id="KZ613469">
    <property type="protein sequence ID" value="PMD25668.1"/>
    <property type="molecule type" value="Genomic_DNA"/>
</dbReference>
<keyword evidence="2" id="KW-1185">Reference proteome</keyword>
<dbReference type="AlphaFoldDB" id="A0A2J6QHE4"/>
<gene>
    <name evidence="1" type="ORF">NA56DRAFT_698736</name>
</gene>
<sequence length="151" mass="16382">MQASFAWINPSACSLTYFTTYYTARDDLVSRDRRIDKACRRTEIEDQIASYLASPFVSFLRSSEIPDVEGKAASTLDLAAGGPISDSTTSRGLRRAISSGELYPGVGSLSDLNCLLDSAFPDSSSSCSMSAAATLPHPRPRKTQIYSVIQR</sequence>
<name>A0A2J6QHE4_9HELO</name>
<accession>A0A2J6QHE4</accession>
<evidence type="ECO:0000313" key="1">
    <source>
        <dbReference type="EMBL" id="PMD25668.1"/>
    </source>
</evidence>
<proteinExistence type="predicted"/>
<dbReference type="Proteomes" id="UP000235672">
    <property type="component" value="Unassembled WGS sequence"/>
</dbReference>
<protein>
    <submittedName>
        <fullName evidence="1">Uncharacterized protein</fullName>
    </submittedName>
</protein>
<reference evidence="1 2" key="1">
    <citation type="submission" date="2016-05" db="EMBL/GenBank/DDBJ databases">
        <title>A degradative enzymes factory behind the ericoid mycorrhizal symbiosis.</title>
        <authorList>
            <consortium name="DOE Joint Genome Institute"/>
            <person name="Martino E."/>
            <person name="Morin E."/>
            <person name="Grelet G."/>
            <person name="Kuo A."/>
            <person name="Kohler A."/>
            <person name="Daghino S."/>
            <person name="Barry K."/>
            <person name="Choi C."/>
            <person name="Cichocki N."/>
            <person name="Clum A."/>
            <person name="Copeland A."/>
            <person name="Hainaut M."/>
            <person name="Haridas S."/>
            <person name="Labutti K."/>
            <person name="Lindquist E."/>
            <person name="Lipzen A."/>
            <person name="Khouja H.-R."/>
            <person name="Murat C."/>
            <person name="Ohm R."/>
            <person name="Olson A."/>
            <person name="Spatafora J."/>
            <person name="Veneault-Fourrey C."/>
            <person name="Henrissat B."/>
            <person name="Grigoriev I."/>
            <person name="Martin F."/>
            <person name="Perotto S."/>
        </authorList>
    </citation>
    <scope>NUCLEOTIDE SEQUENCE [LARGE SCALE GENOMIC DNA]</scope>
    <source>
        <strain evidence="1 2">UAMH 7357</strain>
    </source>
</reference>